<dbReference type="InterPro" id="IPR029044">
    <property type="entry name" value="Nucleotide-diphossugar_trans"/>
</dbReference>
<protein>
    <submittedName>
        <fullName evidence="2">Glycosyltransferase family A protein</fullName>
        <ecNumber evidence="2">2.4.-.-</ecNumber>
    </submittedName>
</protein>
<evidence type="ECO:0000313" key="2">
    <source>
        <dbReference type="EMBL" id="MEE9686127.1"/>
    </source>
</evidence>
<dbReference type="Proteomes" id="UP001335910">
    <property type="component" value="Unassembled WGS sequence"/>
</dbReference>
<dbReference type="Gene3D" id="3.90.550.10">
    <property type="entry name" value="Spore Coat Polysaccharide Biosynthesis Protein SpsA, Chain A"/>
    <property type="match status" value="1"/>
</dbReference>
<dbReference type="RefSeq" id="WP_331391026.1">
    <property type="nucleotide sequence ID" value="NZ_JAZKLB010000002.1"/>
</dbReference>
<keyword evidence="2" id="KW-0808">Transferase</keyword>
<reference evidence="2 3" key="1">
    <citation type="submission" date="2023-10" db="EMBL/GenBank/DDBJ databases">
        <title>Wastewater isolates of ESBL- and carbapenemase-producing Gram-negative bacteria from New Zealand.</title>
        <authorList>
            <person name="Straub C."/>
            <person name="Weaver L."/>
            <person name="Cornelius A."/>
            <person name="Mcgill E."/>
            <person name="Dyet K."/>
            <person name="White L."/>
            <person name="Pattis I."/>
        </authorList>
    </citation>
    <scope>NUCLEOTIDE SEQUENCE [LARGE SCALE GENOMIC DNA]</scope>
    <source>
        <strain evidence="2 3">ESBL35</strain>
    </source>
</reference>
<dbReference type="InterPro" id="IPR001173">
    <property type="entry name" value="Glyco_trans_2-like"/>
</dbReference>
<name>A0ABU7UGT4_LELAM</name>
<dbReference type="Pfam" id="PF00535">
    <property type="entry name" value="Glycos_transf_2"/>
    <property type="match status" value="1"/>
</dbReference>
<evidence type="ECO:0000259" key="1">
    <source>
        <dbReference type="Pfam" id="PF00535"/>
    </source>
</evidence>
<organism evidence="2 3">
    <name type="scientific">Lelliottia amnigena</name>
    <name type="common">Enterobacter amnigenus</name>
    <dbReference type="NCBI Taxonomy" id="61646"/>
    <lineage>
        <taxon>Bacteria</taxon>
        <taxon>Pseudomonadati</taxon>
        <taxon>Pseudomonadota</taxon>
        <taxon>Gammaproteobacteria</taxon>
        <taxon>Enterobacterales</taxon>
        <taxon>Enterobacteriaceae</taxon>
        <taxon>Lelliottia</taxon>
    </lineage>
</organism>
<dbReference type="PANTHER" id="PTHR22916">
    <property type="entry name" value="GLYCOSYLTRANSFERASE"/>
    <property type="match status" value="1"/>
</dbReference>
<accession>A0ABU7UGT4</accession>
<comment type="caution">
    <text evidence="2">The sequence shown here is derived from an EMBL/GenBank/DDBJ whole genome shotgun (WGS) entry which is preliminary data.</text>
</comment>
<dbReference type="SUPFAM" id="SSF53448">
    <property type="entry name" value="Nucleotide-diphospho-sugar transferases"/>
    <property type="match status" value="1"/>
</dbReference>
<dbReference type="GO" id="GO:0016757">
    <property type="term" value="F:glycosyltransferase activity"/>
    <property type="evidence" value="ECO:0007669"/>
    <property type="project" value="UniProtKB-KW"/>
</dbReference>
<evidence type="ECO:0000313" key="3">
    <source>
        <dbReference type="Proteomes" id="UP001335910"/>
    </source>
</evidence>
<feature type="domain" description="Glycosyltransferase 2-like" evidence="1">
    <location>
        <begin position="28"/>
        <end position="195"/>
    </location>
</feature>
<keyword evidence="3" id="KW-1185">Reference proteome</keyword>
<dbReference type="CDD" id="cd00761">
    <property type="entry name" value="Glyco_tranf_GTA_type"/>
    <property type="match status" value="1"/>
</dbReference>
<keyword evidence="2" id="KW-0328">Glycosyltransferase</keyword>
<sequence>MIIKGSYQQPAFNKEIKEIMGNLSPKFSIIVPIYNVELYLEDCIQSVLHQSFQNYELICVNDGSTDSSLEILKSFNDPRIKILDQINQGQSAARNSALDIASGEYVWFVDSDDKIAENSLNALDEILRRELYEIVFFNAKVFFETKSLEQKGWHEYKRIIYGEINSLTLFESKMANGGAIVSPCCYIFKREAFDSLRFIPNIYHEDNPFYIELILSNPASSCYVLDKELFLRRVRYGSVMTSEKSIKHAIGYVVAIERLLEYKEIKKINNAPYDKFIAGLIGSLLFTSKDLTDREFKLKLNKYKRLPGLSFKRRLACNLPGLFSFYLKIKGGMEK</sequence>
<dbReference type="EMBL" id="JAZKLI010000002">
    <property type="protein sequence ID" value="MEE9686127.1"/>
    <property type="molecule type" value="Genomic_DNA"/>
</dbReference>
<gene>
    <name evidence="2" type="ORF">V4839_22100</name>
</gene>
<proteinExistence type="predicted"/>
<dbReference type="EC" id="2.4.-.-" evidence="2"/>